<keyword evidence="1" id="KW-0812">Transmembrane</keyword>
<keyword evidence="3" id="KW-1185">Reference proteome</keyword>
<comment type="caution">
    <text evidence="2">The sequence shown here is derived from an EMBL/GenBank/DDBJ whole genome shotgun (WGS) entry which is preliminary data.</text>
</comment>
<proteinExistence type="predicted"/>
<organism evidence="2 3">
    <name type="scientific">Geobacillus icigianus</name>
    <dbReference type="NCBI Taxonomy" id="1430331"/>
    <lineage>
        <taxon>Bacteria</taxon>
        <taxon>Bacillati</taxon>
        <taxon>Bacillota</taxon>
        <taxon>Bacilli</taxon>
        <taxon>Bacillales</taxon>
        <taxon>Anoxybacillaceae</taxon>
        <taxon>Geobacillus</taxon>
    </lineage>
</organism>
<keyword evidence="1" id="KW-1133">Transmembrane helix</keyword>
<evidence type="ECO:0000313" key="3">
    <source>
        <dbReference type="Proteomes" id="UP000029267"/>
    </source>
</evidence>
<evidence type="ECO:0000256" key="1">
    <source>
        <dbReference type="SAM" id="Phobius"/>
    </source>
</evidence>
<accession>A0ABU6BF66</accession>
<name>A0ABU6BF66_9BACL</name>
<reference evidence="2 3" key="1">
    <citation type="journal article" date="2014" name="Genome Announc.">
        <title>Draft Genome Sequence of Geobacillus icigianus Strain G1w1T Isolated from Hot Springs in the Valley of Geysers, Kamchatka (Russian Federation).</title>
        <authorList>
            <person name="Bryanskaya A.V."/>
            <person name="Rozanov A.S."/>
            <person name="Logacheva M.D."/>
            <person name="Kotenko A.V."/>
            <person name="Peltek S.E."/>
        </authorList>
    </citation>
    <scope>NUCLEOTIDE SEQUENCE [LARGE SCALE GENOMIC DNA]</scope>
    <source>
        <strain evidence="2 3">G1w1</strain>
    </source>
</reference>
<feature type="transmembrane region" description="Helical" evidence="1">
    <location>
        <begin position="101"/>
        <end position="126"/>
    </location>
</feature>
<feature type="transmembrane region" description="Helical" evidence="1">
    <location>
        <begin position="189"/>
        <end position="211"/>
    </location>
</feature>
<dbReference type="Proteomes" id="UP000029267">
    <property type="component" value="Unassembled WGS sequence"/>
</dbReference>
<dbReference type="RefSeq" id="WP_061912348.1">
    <property type="nucleotide sequence ID" value="NZ_JPYA02000001.1"/>
</dbReference>
<evidence type="ECO:0008006" key="4">
    <source>
        <dbReference type="Google" id="ProtNLM"/>
    </source>
</evidence>
<feature type="transmembrane region" description="Helical" evidence="1">
    <location>
        <begin position="236"/>
        <end position="254"/>
    </location>
</feature>
<sequence length="264" mass="31091">MRNRLNISIRWLTILYSRKFVYTILLLLMISSLFRFYSFLMYKEEKNVFDLLLFSLNDFFHVFFLLSLIYLIGIFPFTAFRSFDHYAMIKLGSRAKWFYTSVISMGIATLLFVLASAFICILESLLTLKFENRWSEYGEAVYHFFLQYNNIKPLTLVLFSLLFLYLFLLTLGITFFVATLIVQNNIIGFIIALGVNGMSMVVYLSKIAFFYRFTFVYHVLLGKMDGSVYSHVIESIMYWGTILALLLCIGMVRGKQMDFHRRRS</sequence>
<protein>
    <recommendedName>
        <fullName evidence="4">ABC transporter permease</fullName>
    </recommendedName>
</protein>
<feature type="transmembrane region" description="Helical" evidence="1">
    <location>
        <begin position="20"/>
        <end position="39"/>
    </location>
</feature>
<gene>
    <name evidence="2" type="ORF">EP10_001188</name>
</gene>
<evidence type="ECO:0000313" key="2">
    <source>
        <dbReference type="EMBL" id="MEB3750349.1"/>
    </source>
</evidence>
<feature type="transmembrane region" description="Helical" evidence="1">
    <location>
        <begin position="59"/>
        <end position="80"/>
    </location>
</feature>
<dbReference type="EMBL" id="JPYA02000001">
    <property type="protein sequence ID" value="MEB3750349.1"/>
    <property type="molecule type" value="Genomic_DNA"/>
</dbReference>
<keyword evidence="1" id="KW-0472">Membrane</keyword>
<feature type="transmembrane region" description="Helical" evidence="1">
    <location>
        <begin position="156"/>
        <end position="182"/>
    </location>
</feature>